<dbReference type="AlphaFoldDB" id="A0A9P8XQ76"/>
<dbReference type="PROSITE" id="PS50297">
    <property type="entry name" value="ANK_REP_REGION"/>
    <property type="match status" value="1"/>
</dbReference>
<dbReference type="InterPro" id="IPR036770">
    <property type="entry name" value="Ankyrin_rpt-contain_sf"/>
</dbReference>
<comment type="caution">
    <text evidence="2">The sequence shown here is derived from an EMBL/GenBank/DDBJ whole genome shotgun (WGS) entry which is preliminary data.</text>
</comment>
<dbReference type="SMART" id="SM00248">
    <property type="entry name" value="ANK"/>
    <property type="match status" value="2"/>
</dbReference>
<feature type="repeat" description="ANK" evidence="1">
    <location>
        <begin position="277"/>
        <end position="305"/>
    </location>
</feature>
<evidence type="ECO:0000256" key="1">
    <source>
        <dbReference type="PROSITE-ProRule" id="PRU00023"/>
    </source>
</evidence>
<proteinExistence type="predicted"/>
<dbReference type="Gene3D" id="1.25.40.20">
    <property type="entry name" value="Ankyrin repeat-containing domain"/>
    <property type="match status" value="1"/>
</dbReference>
<dbReference type="InterPro" id="IPR002110">
    <property type="entry name" value="Ankyrin_rpt"/>
</dbReference>
<dbReference type="GeneID" id="70189421"/>
<accession>A0A9P8XQ76</accession>
<dbReference type="PROSITE" id="PS50088">
    <property type="entry name" value="ANK_REPEAT"/>
    <property type="match status" value="1"/>
</dbReference>
<keyword evidence="1" id="KW-0040">ANK repeat</keyword>
<reference evidence="2" key="1">
    <citation type="journal article" date="2021" name="Nat. Commun.">
        <title>Genetic determinants of endophytism in the Arabidopsis root mycobiome.</title>
        <authorList>
            <person name="Mesny F."/>
            <person name="Miyauchi S."/>
            <person name="Thiergart T."/>
            <person name="Pickel B."/>
            <person name="Atanasova L."/>
            <person name="Karlsson M."/>
            <person name="Huettel B."/>
            <person name="Barry K.W."/>
            <person name="Haridas S."/>
            <person name="Chen C."/>
            <person name="Bauer D."/>
            <person name="Andreopoulos W."/>
            <person name="Pangilinan J."/>
            <person name="LaButti K."/>
            <person name="Riley R."/>
            <person name="Lipzen A."/>
            <person name="Clum A."/>
            <person name="Drula E."/>
            <person name="Henrissat B."/>
            <person name="Kohler A."/>
            <person name="Grigoriev I.V."/>
            <person name="Martin F.M."/>
            <person name="Hacquard S."/>
        </authorList>
    </citation>
    <scope>NUCLEOTIDE SEQUENCE</scope>
    <source>
        <strain evidence="2">MPI-CAGE-CH-0230</strain>
    </source>
</reference>
<evidence type="ECO:0000313" key="2">
    <source>
        <dbReference type="EMBL" id="KAH7010855.1"/>
    </source>
</evidence>
<dbReference type="OrthoDB" id="341259at2759"/>
<dbReference type="EMBL" id="JAGTJQ010000016">
    <property type="protein sequence ID" value="KAH7010855.1"/>
    <property type="molecule type" value="Genomic_DNA"/>
</dbReference>
<dbReference type="Proteomes" id="UP000756346">
    <property type="component" value="Unassembled WGS sequence"/>
</dbReference>
<name>A0A9P8XQ76_9PEZI</name>
<gene>
    <name evidence="2" type="ORF">B0I36DRAFT_370138</name>
</gene>
<sequence length="464" mass="51532">MATPPSAPLVIGRQTFTSQWADPLNTGSLLQQDEVINLARFPSGSALLDPQAAEQSRDHLQTTILLNHDTLVFSFSSADEFCLFESAVRGAFADSPIPCPRLSIHLAFTDSYDQLEVIFVPYDEDGRGQDEVVGADEVLDRYIPAVIGSSLTFSRIYLSFSADWCYFYGMDQHTQPLLDSGAQLRVSFAQLRVSFGTPESATAEHDILRAVTDFGGFADTLAPYEGPDEQEVTEIPPALFWRAKPTPIAEYRFITLWLILRSQGPKHKDHPNCRKGNSLTALHLAVSCGHLEIVELLLDYGASIDDPYLGLCNCVAGRPGNRPMGLEDRGISGDRWTPLHLAFCGEFQEIAALRLSRVAQRMPYPSQETSISSRECERALKSHTKMGRWERDGNICTWRRDVSADRDRTNTRVCLSVSFAVREMETLPCRQFGQAGAMAVPASVLPVGDYNPPPDRFLPCMARH</sequence>
<dbReference type="RefSeq" id="XP_046004340.1">
    <property type="nucleotide sequence ID" value="XM_046159875.1"/>
</dbReference>
<dbReference type="SUPFAM" id="SSF48403">
    <property type="entry name" value="Ankyrin repeat"/>
    <property type="match status" value="1"/>
</dbReference>
<organism evidence="2 3">
    <name type="scientific">Microdochium trichocladiopsis</name>
    <dbReference type="NCBI Taxonomy" id="1682393"/>
    <lineage>
        <taxon>Eukaryota</taxon>
        <taxon>Fungi</taxon>
        <taxon>Dikarya</taxon>
        <taxon>Ascomycota</taxon>
        <taxon>Pezizomycotina</taxon>
        <taxon>Sordariomycetes</taxon>
        <taxon>Xylariomycetidae</taxon>
        <taxon>Xylariales</taxon>
        <taxon>Microdochiaceae</taxon>
        <taxon>Microdochium</taxon>
    </lineage>
</organism>
<keyword evidence="3" id="KW-1185">Reference proteome</keyword>
<evidence type="ECO:0008006" key="4">
    <source>
        <dbReference type="Google" id="ProtNLM"/>
    </source>
</evidence>
<dbReference type="Pfam" id="PF00023">
    <property type="entry name" value="Ank"/>
    <property type="match status" value="1"/>
</dbReference>
<protein>
    <recommendedName>
        <fullName evidence="4">Ankyrin repeat-containing domain protein</fullName>
    </recommendedName>
</protein>
<evidence type="ECO:0000313" key="3">
    <source>
        <dbReference type="Proteomes" id="UP000756346"/>
    </source>
</evidence>